<proteinExistence type="predicted"/>
<dbReference type="EMBL" id="GGEC01065685">
    <property type="protein sequence ID" value="MBX46169.1"/>
    <property type="molecule type" value="Transcribed_RNA"/>
</dbReference>
<organism evidence="1">
    <name type="scientific">Rhizophora mucronata</name>
    <name type="common">Asiatic mangrove</name>
    <dbReference type="NCBI Taxonomy" id="61149"/>
    <lineage>
        <taxon>Eukaryota</taxon>
        <taxon>Viridiplantae</taxon>
        <taxon>Streptophyta</taxon>
        <taxon>Embryophyta</taxon>
        <taxon>Tracheophyta</taxon>
        <taxon>Spermatophyta</taxon>
        <taxon>Magnoliopsida</taxon>
        <taxon>eudicotyledons</taxon>
        <taxon>Gunneridae</taxon>
        <taxon>Pentapetalae</taxon>
        <taxon>rosids</taxon>
        <taxon>fabids</taxon>
        <taxon>Malpighiales</taxon>
        <taxon>Rhizophoraceae</taxon>
        <taxon>Rhizophora</taxon>
    </lineage>
</organism>
<dbReference type="AlphaFoldDB" id="A0A2P2NUQ7"/>
<evidence type="ECO:0000313" key="1">
    <source>
        <dbReference type="EMBL" id="MBX46169.1"/>
    </source>
</evidence>
<protein>
    <submittedName>
        <fullName evidence="1">Uncharacterized protein</fullName>
    </submittedName>
</protein>
<reference evidence="1" key="1">
    <citation type="submission" date="2018-02" db="EMBL/GenBank/DDBJ databases">
        <title>Rhizophora mucronata_Transcriptome.</title>
        <authorList>
            <person name="Meera S.P."/>
            <person name="Sreeshan A."/>
            <person name="Augustine A."/>
        </authorList>
    </citation>
    <scope>NUCLEOTIDE SEQUENCE</scope>
    <source>
        <tissue evidence="1">Leaf</tissue>
    </source>
</reference>
<sequence>MQSSKYLIIIRNTYTVGPIFSSQAIQFKNSSSILTKWSIDVTVK</sequence>
<accession>A0A2P2NUQ7</accession>
<name>A0A2P2NUQ7_RHIMU</name>